<gene>
    <name evidence="2" type="ORF">SAMN04488546_2684</name>
</gene>
<sequence length="65" mass="6473">MGTAENTARSAARGGRMNRGMAPRGGMSTGRGYGRATSGRVGRGRATPAASGGLGGLLGGLLRRR</sequence>
<accession>A0A1I0F0C3</accession>
<reference evidence="3" key="1">
    <citation type="submission" date="2016-10" db="EMBL/GenBank/DDBJ databases">
        <authorList>
            <person name="Varghese N."/>
            <person name="Submissions S."/>
        </authorList>
    </citation>
    <scope>NUCLEOTIDE SEQUENCE [LARGE SCALE GENOMIC DNA]</scope>
    <source>
        <strain evidence="3">DSM 44209</strain>
    </source>
</reference>
<protein>
    <submittedName>
        <fullName evidence="2">Uncharacterized protein</fullName>
    </submittedName>
</protein>
<evidence type="ECO:0000256" key="1">
    <source>
        <dbReference type="SAM" id="MobiDB-lite"/>
    </source>
</evidence>
<evidence type="ECO:0000313" key="3">
    <source>
        <dbReference type="Proteomes" id="UP000198507"/>
    </source>
</evidence>
<proteinExistence type="predicted"/>
<organism evidence="2 3">
    <name type="scientific">Geodermatophilus poikilotrophus</name>
    <dbReference type="NCBI Taxonomy" id="1333667"/>
    <lineage>
        <taxon>Bacteria</taxon>
        <taxon>Bacillati</taxon>
        <taxon>Actinomycetota</taxon>
        <taxon>Actinomycetes</taxon>
        <taxon>Geodermatophilales</taxon>
        <taxon>Geodermatophilaceae</taxon>
        <taxon>Geodermatophilus</taxon>
    </lineage>
</organism>
<dbReference type="EMBL" id="FOIE01000005">
    <property type="protein sequence ID" value="SET51237.1"/>
    <property type="molecule type" value="Genomic_DNA"/>
</dbReference>
<name>A0A1I0F0C3_9ACTN</name>
<keyword evidence="3" id="KW-1185">Reference proteome</keyword>
<dbReference type="AlphaFoldDB" id="A0A1I0F0C3"/>
<evidence type="ECO:0000313" key="2">
    <source>
        <dbReference type="EMBL" id="SET51237.1"/>
    </source>
</evidence>
<dbReference type="Proteomes" id="UP000198507">
    <property type="component" value="Unassembled WGS sequence"/>
</dbReference>
<feature type="region of interest" description="Disordered" evidence="1">
    <location>
        <begin position="1"/>
        <end position="65"/>
    </location>
</feature>